<feature type="signal peptide" evidence="1">
    <location>
        <begin position="1"/>
        <end position="22"/>
    </location>
</feature>
<protein>
    <recommendedName>
        <fullName evidence="4">Rap1a immunity protein domain-containing protein</fullName>
    </recommendedName>
</protein>
<dbReference type="Proteomes" id="UP000215595">
    <property type="component" value="Unassembled WGS sequence"/>
</dbReference>
<gene>
    <name evidence="2" type="ORF">B7Z01_05935</name>
</gene>
<evidence type="ECO:0008006" key="4">
    <source>
        <dbReference type="Google" id="ProtNLM"/>
    </source>
</evidence>
<dbReference type="EMBL" id="NCEB01000009">
    <property type="protein sequence ID" value="OYX34387.1"/>
    <property type="molecule type" value="Genomic_DNA"/>
</dbReference>
<evidence type="ECO:0000313" key="2">
    <source>
        <dbReference type="EMBL" id="OYX34387.1"/>
    </source>
</evidence>
<comment type="caution">
    <text evidence="2">The sequence shown here is derived from an EMBL/GenBank/DDBJ whole genome shotgun (WGS) entry which is preliminary data.</text>
</comment>
<evidence type="ECO:0000256" key="1">
    <source>
        <dbReference type="SAM" id="SignalP"/>
    </source>
</evidence>
<keyword evidence="1" id="KW-0732">Signal</keyword>
<evidence type="ECO:0000313" key="3">
    <source>
        <dbReference type="Proteomes" id="UP000215595"/>
    </source>
</evidence>
<proteinExistence type="predicted"/>
<feature type="chain" id="PRO_5012830331" description="Rap1a immunity protein domain-containing protein" evidence="1">
    <location>
        <begin position="23"/>
        <end position="126"/>
    </location>
</feature>
<dbReference type="AlphaFoldDB" id="A0A258FQA4"/>
<dbReference type="PROSITE" id="PS51257">
    <property type="entry name" value="PROKAR_LIPOPROTEIN"/>
    <property type="match status" value="1"/>
</dbReference>
<sequence>MKLILAAVATASLLACAVSASAQTRTLDTFVTEANRIPLNPTSAIRSDARRLVREFNASMSAVSIEVRTARAAGRTPPACPPERIQMNPRQLLDYLNAIPQTRRRQMTPTDGIRGWLASRYPCPAA</sequence>
<accession>A0A258FQA4</accession>
<organism evidence="2 3">
    <name type="scientific">Brevundimonas subvibrioides</name>
    <dbReference type="NCBI Taxonomy" id="74313"/>
    <lineage>
        <taxon>Bacteria</taxon>
        <taxon>Pseudomonadati</taxon>
        <taxon>Pseudomonadota</taxon>
        <taxon>Alphaproteobacteria</taxon>
        <taxon>Caulobacterales</taxon>
        <taxon>Caulobacteraceae</taxon>
        <taxon>Brevundimonas</taxon>
    </lineage>
</organism>
<name>A0A258FQA4_9CAUL</name>
<reference evidence="2 3" key="1">
    <citation type="submission" date="2017-03" db="EMBL/GenBank/DDBJ databases">
        <title>Lifting the veil on microbial sulfur biogeochemistry in mining wastewaters.</title>
        <authorList>
            <person name="Kantor R.S."/>
            <person name="Colenbrander Nelson T."/>
            <person name="Marshall S."/>
            <person name="Bennett D."/>
            <person name="Apte S."/>
            <person name="Camacho D."/>
            <person name="Thomas B.C."/>
            <person name="Warren L.A."/>
            <person name="Banfield J.F."/>
        </authorList>
    </citation>
    <scope>NUCLEOTIDE SEQUENCE [LARGE SCALE GENOMIC DNA]</scope>
    <source>
        <strain evidence="2">32-69-9</strain>
    </source>
</reference>